<feature type="transmembrane region" description="Helical" evidence="9">
    <location>
        <begin position="907"/>
        <end position="929"/>
    </location>
</feature>
<dbReference type="EMBL" id="CP011021">
    <property type="protein sequence ID" value="AKA50132.1"/>
    <property type="molecule type" value="Genomic_DNA"/>
</dbReference>
<dbReference type="GO" id="GO:0015423">
    <property type="term" value="F:ABC-type maltose transporter activity"/>
    <property type="evidence" value="ECO:0007669"/>
    <property type="project" value="TreeGrafter"/>
</dbReference>
<evidence type="ECO:0000256" key="10">
    <source>
        <dbReference type="SAM" id="Coils"/>
    </source>
</evidence>
<feature type="transmembrane region" description="Helical" evidence="9">
    <location>
        <begin position="649"/>
        <end position="676"/>
    </location>
</feature>
<keyword evidence="5" id="KW-0762">Sugar transport</keyword>
<evidence type="ECO:0000256" key="2">
    <source>
        <dbReference type="ARBA" id="ARBA00009047"/>
    </source>
</evidence>
<proteinExistence type="inferred from homology"/>
<evidence type="ECO:0000256" key="6">
    <source>
        <dbReference type="ARBA" id="ARBA00022692"/>
    </source>
</evidence>
<comment type="subcellular location">
    <subcellularLocation>
        <location evidence="1 9">Cell membrane</location>
        <topology evidence="1 9">Multi-pass membrane protein</topology>
    </subcellularLocation>
</comment>
<keyword evidence="4" id="KW-1003">Cell membrane</keyword>
<evidence type="ECO:0000259" key="11">
    <source>
        <dbReference type="PROSITE" id="PS50928"/>
    </source>
</evidence>
<dbReference type="Gene3D" id="1.10.3720.10">
    <property type="entry name" value="MetI-like"/>
    <property type="match status" value="1"/>
</dbReference>
<evidence type="ECO:0000256" key="5">
    <source>
        <dbReference type="ARBA" id="ARBA00022597"/>
    </source>
</evidence>
<evidence type="ECO:0000256" key="7">
    <source>
        <dbReference type="ARBA" id="ARBA00022989"/>
    </source>
</evidence>
<keyword evidence="6 9" id="KW-0812">Transmembrane</keyword>
<evidence type="ECO:0000313" key="13">
    <source>
        <dbReference type="Proteomes" id="UP000032722"/>
    </source>
</evidence>
<feature type="domain" description="ABC transmembrane type-1" evidence="11">
    <location>
        <begin position="772"/>
        <end position="999"/>
    </location>
</feature>
<dbReference type="GO" id="GO:0042956">
    <property type="term" value="P:maltodextrin transmembrane transport"/>
    <property type="evidence" value="ECO:0007669"/>
    <property type="project" value="TreeGrafter"/>
</dbReference>
<dbReference type="CDD" id="cd06261">
    <property type="entry name" value="TM_PBP2"/>
    <property type="match status" value="1"/>
</dbReference>
<dbReference type="Proteomes" id="UP000032722">
    <property type="component" value="Chromosome"/>
</dbReference>
<dbReference type="GO" id="GO:1990060">
    <property type="term" value="C:maltose transport complex"/>
    <property type="evidence" value="ECO:0007669"/>
    <property type="project" value="TreeGrafter"/>
</dbReference>
<dbReference type="KEGG" id="mgb:VO56_02700"/>
<dbReference type="SUPFAM" id="SSF160964">
    <property type="entry name" value="MalF N-terminal region-like"/>
    <property type="match status" value="1"/>
</dbReference>
<feature type="transmembrane region" description="Helical" evidence="9">
    <location>
        <begin position="864"/>
        <end position="886"/>
    </location>
</feature>
<dbReference type="AlphaFoldDB" id="A0A0D5ZK78"/>
<dbReference type="PANTHER" id="PTHR47314">
    <property type="entry name" value="MALTOSE/MALTODEXTRIN TRANSPORT SYSTEM PERMEASE PROTEIN MALF"/>
    <property type="match status" value="1"/>
</dbReference>
<name>A0A0D5ZK78_9BACT</name>
<evidence type="ECO:0000256" key="3">
    <source>
        <dbReference type="ARBA" id="ARBA00022448"/>
    </source>
</evidence>
<accession>A0A0D5ZK78</accession>
<dbReference type="SUPFAM" id="SSF161098">
    <property type="entry name" value="MetI-like"/>
    <property type="match status" value="1"/>
</dbReference>
<reference evidence="12 13" key="1">
    <citation type="journal article" date="2015" name="Genome Announc.">
        <title>Complete Genome Sequence of Mycoplasma meleagridis, a Possible Emerging Pathogen in Chickens.</title>
        <authorList>
            <person name="Abolnik C."/>
        </authorList>
    </citation>
    <scope>NUCLEOTIDE SEQUENCE [LARGE SCALE GENOMIC DNA]</scope>
    <source>
        <strain evidence="12 13">B2096 8B</strain>
    </source>
</reference>
<dbReference type="HOGENOM" id="CLU_293526_0_0_14"/>
<evidence type="ECO:0000313" key="12">
    <source>
        <dbReference type="EMBL" id="AKA50132.1"/>
    </source>
</evidence>
<keyword evidence="3 9" id="KW-0813">Transport</keyword>
<feature type="transmembrane region" description="Helical" evidence="9">
    <location>
        <begin position="696"/>
        <end position="729"/>
    </location>
</feature>
<evidence type="ECO:0000256" key="9">
    <source>
        <dbReference type="RuleBase" id="RU363032"/>
    </source>
</evidence>
<keyword evidence="8 9" id="KW-0472">Membrane</keyword>
<dbReference type="PATRIC" id="fig|29556.3.peg.534"/>
<keyword evidence="7 9" id="KW-1133">Transmembrane helix</keyword>
<dbReference type="PANTHER" id="PTHR47314:SF1">
    <property type="entry name" value="MALTOSE_MALTODEXTRIN TRANSPORT SYSTEM PERMEASE PROTEIN MALF"/>
    <property type="match status" value="1"/>
</dbReference>
<feature type="transmembrane region" description="Helical" evidence="9">
    <location>
        <begin position="981"/>
        <end position="1003"/>
    </location>
</feature>
<feature type="transmembrane region" description="Helical" evidence="9">
    <location>
        <begin position="571"/>
        <end position="589"/>
    </location>
</feature>
<evidence type="ECO:0000256" key="4">
    <source>
        <dbReference type="ARBA" id="ARBA00022475"/>
    </source>
</evidence>
<protein>
    <submittedName>
        <fullName evidence="12">ABC transporter permease</fullName>
    </submittedName>
</protein>
<feature type="coiled-coil region" evidence="10">
    <location>
        <begin position="459"/>
        <end position="497"/>
    </location>
</feature>
<comment type="similarity">
    <text evidence="2">Belongs to the binding-protein-dependent transport system permease family. MalFG subfamily.</text>
</comment>
<feature type="transmembrane region" description="Helical" evidence="9">
    <location>
        <begin position="596"/>
        <end position="618"/>
    </location>
</feature>
<organism evidence="13">
    <name type="scientific">Mycoplasmopsis gallinacea</name>
    <dbReference type="NCBI Taxonomy" id="29556"/>
    <lineage>
        <taxon>Bacteria</taxon>
        <taxon>Bacillati</taxon>
        <taxon>Mycoplasmatota</taxon>
        <taxon>Mycoplasmoidales</taxon>
        <taxon>Metamycoplasmataceae</taxon>
        <taxon>Mycoplasmopsis</taxon>
    </lineage>
</organism>
<dbReference type="InterPro" id="IPR000515">
    <property type="entry name" value="MetI-like"/>
</dbReference>
<sequence>MDKLKLYNWYGEEFDLIVPENGETLKAYKHQVNNLFDRLIDNVKNREKIDKDLFLRAKAKINDNLKRELNSHKIAYQNKIKVLKDSISNLNFAKSMTKMLKKELSKLRKSKNQLLKYAKDFEYSLTKTTDELEIKKDKIKNLINKTALDEHELFKKYAIFSIILIYIQKNEDREFKIDKIKQYLVDAEVNFINKLSNPDQFFKDIYLQLEQKRSYFLENQSLLKEKYLKSYKLQKQLYENEKYNIKLSARQKILELEFEYNEKFTSSRKKVYEYRDAAKEKIAKHKQEILNVENKNISHLKQLKSTGKANIKNLKIAYKNNLKNISAKAIEHIQNNFAEFLNNKFEGENYASLFLENKNLNLVQKSASSEDLILINIAYKYYFSKTNLYAVKKEYKNLFKAKFLQKQSAILSKYTYEGKFKKEVSVALNEYVIDSDSTRLKFLNEKIEAIYELEKLKITNAFETEKQNYKNKKQILKKEYKNQLKELITKKKNKEISEQAVKNKKTEYKILYKEALYSLKLESNVSKNKEILKTSFWRKLAENKVNRKIKESKINEAQKSIPTECIKTIKFWAFILGFILPGLPEIIFFKQYLKGAILLIASTLIYSLIIPFTFGAYWDKMGGIPGLSDLGASVHHLTKNNYNFADARYYLFGGVISVILFVMSFVYLLVSAISAYRVAKYMQQGSRPSLWSHTKYWLNTSGFPWMISLVGWILMIFIVATPVITSVLISFTNYGFNHEAPTKIVEWVGLKQWGSWWTYRKLDLITSISHVITWTLIWTVFSTLIPIGLGIIIAILNNNSRIKGKKIFRLIFILPWAIPAFVTLTFLRNSFQAGDTSYINLILLKLGIISKSVDWLNKITTARILVILVQTWIGYAWIFMLVTGNLQSISKDIYEAGSVDGGKNRQLFWYLTLPSLLASIAPMLIGQFVGAFNNFTTISLFTGGGPLYENSTFFKEGATDIIISWVYKFTTGAIQLDGNQAFAAALVTLASLFSIALAARGFIKSMSRRD</sequence>
<dbReference type="InterPro" id="IPR035906">
    <property type="entry name" value="MetI-like_sf"/>
</dbReference>
<evidence type="ECO:0000256" key="8">
    <source>
        <dbReference type="ARBA" id="ARBA00023136"/>
    </source>
</evidence>
<keyword evidence="10" id="KW-0175">Coiled coil</keyword>
<evidence type="ECO:0000256" key="1">
    <source>
        <dbReference type="ARBA" id="ARBA00004651"/>
    </source>
</evidence>
<feature type="transmembrane region" description="Helical" evidence="9">
    <location>
        <begin position="771"/>
        <end position="795"/>
    </location>
</feature>
<gene>
    <name evidence="12" type="ORF">VO56_02700</name>
</gene>
<dbReference type="PROSITE" id="PS50928">
    <property type="entry name" value="ABC_TM1"/>
    <property type="match status" value="1"/>
</dbReference>
<dbReference type="Pfam" id="PF00528">
    <property type="entry name" value="BPD_transp_1"/>
    <property type="match status" value="1"/>
</dbReference>
<feature type="transmembrane region" description="Helical" evidence="9">
    <location>
        <begin position="807"/>
        <end position="827"/>
    </location>
</feature>